<accession>A0A6G0WZP3</accession>
<keyword evidence="2" id="KW-0695">RNA-directed DNA polymerase</keyword>
<dbReference type="GO" id="GO:0003964">
    <property type="term" value="F:RNA-directed DNA polymerase activity"/>
    <property type="evidence" value="ECO:0007669"/>
    <property type="project" value="UniProtKB-KW"/>
</dbReference>
<organism evidence="2 3">
    <name type="scientific">Aphis craccivora</name>
    <name type="common">Cowpea aphid</name>
    <dbReference type="NCBI Taxonomy" id="307492"/>
    <lineage>
        <taxon>Eukaryota</taxon>
        <taxon>Metazoa</taxon>
        <taxon>Ecdysozoa</taxon>
        <taxon>Arthropoda</taxon>
        <taxon>Hexapoda</taxon>
        <taxon>Insecta</taxon>
        <taxon>Pterygota</taxon>
        <taxon>Neoptera</taxon>
        <taxon>Paraneoptera</taxon>
        <taxon>Hemiptera</taxon>
        <taxon>Sternorrhyncha</taxon>
        <taxon>Aphidomorpha</taxon>
        <taxon>Aphidoidea</taxon>
        <taxon>Aphididae</taxon>
        <taxon>Aphidini</taxon>
        <taxon>Aphis</taxon>
        <taxon>Aphis</taxon>
    </lineage>
</organism>
<proteinExistence type="predicted"/>
<reference evidence="2 3" key="1">
    <citation type="submission" date="2019-08" db="EMBL/GenBank/DDBJ databases">
        <title>Whole genome of Aphis craccivora.</title>
        <authorList>
            <person name="Voronova N.V."/>
            <person name="Shulinski R.S."/>
            <person name="Bandarenka Y.V."/>
            <person name="Zhorov D.G."/>
            <person name="Warner D."/>
        </authorList>
    </citation>
    <scope>NUCLEOTIDE SEQUENCE [LARGE SCALE GENOMIC DNA]</scope>
    <source>
        <strain evidence="2">180601</strain>
        <tissue evidence="2">Whole Body</tissue>
    </source>
</reference>
<dbReference type="InterPro" id="IPR043502">
    <property type="entry name" value="DNA/RNA_pol_sf"/>
</dbReference>
<keyword evidence="3" id="KW-1185">Reference proteome</keyword>
<evidence type="ECO:0000313" key="3">
    <source>
        <dbReference type="Proteomes" id="UP000478052"/>
    </source>
</evidence>
<dbReference type="PANTHER" id="PTHR19446">
    <property type="entry name" value="REVERSE TRANSCRIPTASES"/>
    <property type="match status" value="1"/>
</dbReference>
<dbReference type="AlphaFoldDB" id="A0A6G0WZP3"/>
<evidence type="ECO:0000259" key="1">
    <source>
        <dbReference type="PROSITE" id="PS50878"/>
    </source>
</evidence>
<comment type="caution">
    <text evidence="2">The sequence shown here is derived from an EMBL/GenBank/DDBJ whole genome shotgun (WGS) entry which is preliminary data.</text>
</comment>
<name>A0A6G0WZP3_APHCR</name>
<feature type="domain" description="Reverse transcriptase" evidence="1">
    <location>
        <begin position="130"/>
        <end position="383"/>
    </location>
</feature>
<dbReference type="InterPro" id="IPR000477">
    <property type="entry name" value="RT_dom"/>
</dbReference>
<dbReference type="SUPFAM" id="SSF56672">
    <property type="entry name" value="DNA/RNA polymerases"/>
    <property type="match status" value="1"/>
</dbReference>
<dbReference type="Pfam" id="PF00078">
    <property type="entry name" value="RVT_1"/>
    <property type="match status" value="1"/>
</dbReference>
<evidence type="ECO:0000313" key="2">
    <source>
        <dbReference type="EMBL" id="KAF0733002.1"/>
    </source>
</evidence>
<dbReference type="Proteomes" id="UP000478052">
    <property type="component" value="Unassembled WGS sequence"/>
</dbReference>
<gene>
    <name evidence="2" type="ORF">FWK35_00025826</name>
</gene>
<protein>
    <submittedName>
        <fullName evidence="2">Reverse transcriptase domain-containing protein</fullName>
    </submittedName>
</protein>
<dbReference type="CDD" id="cd01650">
    <property type="entry name" value="RT_nLTR_like"/>
    <property type="match status" value="1"/>
</dbReference>
<dbReference type="OrthoDB" id="6627828at2759"/>
<dbReference type="EMBL" id="VUJU01008278">
    <property type="protein sequence ID" value="KAF0733002.1"/>
    <property type="molecule type" value="Genomic_DNA"/>
</dbReference>
<keyword evidence="2" id="KW-0808">Transferase</keyword>
<sequence>MVVIQKLITVNTVNVWRSLCDLVQEDPWGLPYKLVMDKLIRPPQIPELDTPARLRHIVDGLFPKHPIRETIEWPLDLSSQQNWKIDEAELRTAARSLKTKIAPGPDGITNEVVKRIVSLKPGVLTKVYNNCLENGVFPRTWKNARLVLIRKGEKPLDKPSSYRPICLLDCLGKLLEKILDNRLRTFLDENAGIHNRQFEFRKRRSIIDHLNSLRETIIPNQKVRILTLDIKNAFNSAPWNAIVEGLLDKDVPAYLRRIIDSYLENRILSIGERLTGTTIDVTCGVPQGSVIGPTLWNVLYDGLLQMHLPAGVEYLAFADDVALVARARDSIELEKLLSTSVQRVIQWLKQTGLELAEDKCEAMVITRTRTHNDMQITVNGHLVSSAKCIKYLSVHIDPKLSFTDHARIVAAKAGKVQHLSRIMPNISAARPTKRKLLKNVVHSILLYRSPVWVEDMSTKGWDTLHKLQRRICLRVVSAYCTTSTDAAGVIAGIAPLDLLAMERKWMHEKRRNQELAPPAEGIVDTWQRRWDSSNTGRWTHALIPDIDPWISRRHGETNFHLTQALSGQGCFAAYLKRFDKLESSECWFCGNPIDDAAHTLFVCDAWRQKRRQVETPLHTVLNAGNLVQTMLASKANWDMVSNMLQDIIKSKEAEEQRRKAMQPD</sequence>
<keyword evidence="2" id="KW-0548">Nucleotidyltransferase</keyword>
<dbReference type="PROSITE" id="PS50878">
    <property type="entry name" value="RT_POL"/>
    <property type="match status" value="1"/>
</dbReference>